<protein>
    <submittedName>
        <fullName evidence="2">Uncharacterized protein</fullName>
    </submittedName>
</protein>
<evidence type="ECO:0000313" key="3">
    <source>
        <dbReference type="Proteomes" id="UP001428341"/>
    </source>
</evidence>
<accession>A0AAP0LKG5</accession>
<name>A0AAP0LKG5_9ROSI</name>
<proteinExistence type="predicted"/>
<gene>
    <name evidence="2" type="ORF">WN944_027231</name>
</gene>
<sequence length="113" mass="12146">MAPLRFLTLSNIRGTSTPISGRKTAFTQALGLQGRKLKSNPCNASAEARTTSLTFVRDSLLLPHSTCMAVATEAGSVSYKLKVVSKRTFRTLPPSPKTNPPSRWVPVLPPPGL</sequence>
<reference evidence="2 3" key="1">
    <citation type="submission" date="2024-05" db="EMBL/GenBank/DDBJ databases">
        <title>Haplotype-resolved chromosome-level genome assembly of Huyou (Citrus changshanensis).</title>
        <authorList>
            <person name="Miao C."/>
            <person name="Chen W."/>
            <person name="Wu Y."/>
            <person name="Wang L."/>
            <person name="Zhao S."/>
            <person name="Grierson D."/>
            <person name="Xu C."/>
            <person name="Chen K."/>
        </authorList>
    </citation>
    <scope>NUCLEOTIDE SEQUENCE [LARGE SCALE GENOMIC DNA]</scope>
    <source>
        <strain evidence="2">01-14</strain>
        <tissue evidence="2">Leaf</tissue>
    </source>
</reference>
<feature type="region of interest" description="Disordered" evidence="1">
    <location>
        <begin position="91"/>
        <end position="113"/>
    </location>
</feature>
<keyword evidence="3" id="KW-1185">Reference proteome</keyword>
<dbReference type="AlphaFoldDB" id="A0AAP0LKG5"/>
<comment type="caution">
    <text evidence="2">The sequence shown here is derived from an EMBL/GenBank/DDBJ whole genome shotgun (WGS) entry which is preliminary data.</text>
</comment>
<dbReference type="EMBL" id="JBCGBO010000025">
    <property type="protein sequence ID" value="KAK9175225.1"/>
    <property type="molecule type" value="Genomic_DNA"/>
</dbReference>
<evidence type="ECO:0000313" key="2">
    <source>
        <dbReference type="EMBL" id="KAK9175225.1"/>
    </source>
</evidence>
<evidence type="ECO:0000256" key="1">
    <source>
        <dbReference type="SAM" id="MobiDB-lite"/>
    </source>
</evidence>
<dbReference type="Proteomes" id="UP001428341">
    <property type="component" value="Unassembled WGS sequence"/>
</dbReference>
<organism evidence="2 3">
    <name type="scientific">Citrus x changshan-huyou</name>
    <dbReference type="NCBI Taxonomy" id="2935761"/>
    <lineage>
        <taxon>Eukaryota</taxon>
        <taxon>Viridiplantae</taxon>
        <taxon>Streptophyta</taxon>
        <taxon>Embryophyta</taxon>
        <taxon>Tracheophyta</taxon>
        <taxon>Spermatophyta</taxon>
        <taxon>Magnoliopsida</taxon>
        <taxon>eudicotyledons</taxon>
        <taxon>Gunneridae</taxon>
        <taxon>Pentapetalae</taxon>
        <taxon>rosids</taxon>
        <taxon>malvids</taxon>
        <taxon>Sapindales</taxon>
        <taxon>Rutaceae</taxon>
        <taxon>Aurantioideae</taxon>
        <taxon>Citrus</taxon>
    </lineage>
</organism>